<feature type="region of interest" description="Disordered" evidence="1">
    <location>
        <begin position="40"/>
        <end position="67"/>
    </location>
</feature>
<evidence type="ECO:0000313" key="3">
    <source>
        <dbReference type="Proteomes" id="UP000050525"/>
    </source>
</evidence>
<comment type="caution">
    <text evidence="2">The sequence shown here is derived from an EMBL/GenBank/DDBJ whole genome shotgun (WGS) entry which is preliminary data.</text>
</comment>
<dbReference type="Proteomes" id="UP000050525">
    <property type="component" value="Unassembled WGS sequence"/>
</dbReference>
<dbReference type="AlphaFoldDB" id="A0A151MLM9"/>
<keyword evidence="3" id="KW-1185">Reference proteome</keyword>
<protein>
    <submittedName>
        <fullName evidence="2">Uncharacterized protein</fullName>
    </submittedName>
</protein>
<reference evidence="2 3" key="1">
    <citation type="journal article" date="2012" name="Genome Biol.">
        <title>Sequencing three crocodilian genomes to illuminate the evolution of archosaurs and amniotes.</title>
        <authorList>
            <person name="St John J.A."/>
            <person name="Braun E.L."/>
            <person name="Isberg S.R."/>
            <person name="Miles L.G."/>
            <person name="Chong A.Y."/>
            <person name="Gongora J."/>
            <person name="Dalzell P."/>
            <person name="Moran C."/>
            <person name="Bed'hom B."/>
            <person name="Abzhanov A."/>
            <person name="Burgess S.C."/>
            <person name="Cooksey A.M."/>
            <person name="Castoe T.A."/>
            <person name="Crawford N.G."/>
            <person name="Densmore L.D."/>
            <person name="Drew J.C."/>
            <person name="Edwards S.V."/>
            <person name="Faircloth B.C."/>
            <person name="Fujita M.K."/>
            <person name="Greenwold M.J."/>
            <person name="Hoffmann F.G."/>
            <person name="Howard J.M."/>
            <person name="Iguchi T."/>
            <person name="Janes D.E."/>
            <person name="Khan S.Y."/>
            <person name="Kohno S."/>
            <person name="de Koning A.J."/>
            <person name="Lance S.L."/>
            <person name="McCarthy F.M."/>
            <person name="McCormack J.E."/>
            <person name="Merchant M.E."/>
            <person name="Peterson D.G."/>
            <person name="Pollock D.D."/>
            <person name="Pourmand N."/>
            <person name="Raney B.J."/>
            <person name="Roessler K.A."/>
            <person name="Sanford J.R."/>
            <person name="Sawyer R.H."/>
            <person name="Schmidt C.J."/>
            <person name="Triplett E.W."/>
            <person name="Tuberville T.D."/>
            <person name="Venegas-Anaya M."/>
            <person name="Howard J.T."/>
            <person name="Jarvis E.D."/>
            <person name="Guillette L.J.Jr."/>
            <person name="Glenn T.C."/>
            <person name="Green R.E."/>
            <person name="Ray D.A."/>
        </authorList>
    </citation>
    <scope>NUCLEOTIDE SEQUENCE [LARGE SCALE GENOMIC DNA]</scope>
    <source>
        <strain evidence="2">KSC_2009_1</strain>
    </source>
</reference>
<gene>
    <name evidence="2" type="ORF">Y1Q_0010005</name>
</gene>
<proteinExistence type="predicted"/>
<sequence length="67" mass="7388">MMVSRWKTLLFASHRAWQPGLAVSQKGKAALPRLWGTVLGSPAGKKERGPSQPRQLCIHSEQHKANA</sequence>
<evidence type="ECO:0000313" key="2">
    <source>
        <dbReference type="EMBL" id="KYO25290.1"/>
    </source>
</evidence>
<dbReference type="EMBL" id="AKHW03005879">
    <property type="protein sequence ID" value="KYO25290.1"/>
    <property type="molecule type" value="Genomic_DNA"/>
</dbReference>
<organism evidence="2 3">
    <name type="scientific">Alligator mississippiensis</name>
    <name type="common">American alligator</name>
    <dbReference type="NCBI Taxonomy" id="8496"/>
    <lineage>
        <taxon>Eukaryota</taxon>
        <taxon>Metazoa</taxon>
        <taxon>Chordata</taxon>
        <taxon>Craniata</taxon>
        <taxon>Vertebrata</taxon>
        <taxon>Euteleostomi</taxon>
        <taxon>Archelosauria</taxon>
        <taxon>Archosauria</taxon>
        <taxon>Crocodylia</taxon>
        <taxon>Alligatoridae</taxon>
        <taxon>Alligatorinae</taxon>
        <taxon>Alligator</taxon>
    </lineage>
</organism>
<accession>A0A151MLM9</accession>
<name>A0A151MLM9_ALLMI</name>
<evidence type="ECO:0000256" key="1">
    <source>
        <dbReference type="SAM" id="MobiDB-lite"/>
    </source>
</evidence>